<dbReference type="RefSeq" id="WP_123816105.1">
    <property type="nucleotide sequence ID" value="NZ_RKQZ01000001.1"/>
</dbReference>
<evidence type="ECO:0000256" key="1">
    <source>
        <dbReference type="SAM" id="MobiDB-lite"/>
    </source>
</evidence>
<dbReference type="OrthoDB" id="5137482at2"/>
<gene>
    <name evidence="3" type="ORF">EDD34_3996</name>
</gene>
<dbReference type="EMBL" id="RKQZ01000001">
    <property type="protein sequence ID" value="RPF23311.1"/>
    <property type="molecule type" value="Genomic_DNA"/>
</dbReference>
<keyword evidence="4" id="KW-1185">Reference proteome</keyword>
<organism evidence="3 4">
    <name type="scientific">Myceligenerans xiligouense</name>
    <dbReference type="NCBI Taxonomy" id="253184"/>
    <lineage>
        <taxon>Bacteria</taxon>
        <taxon>Bacillati</taxon>
        <taxon>Actinomycetota</taxon>
        <taxon>Actinomycetes</taxon>
        <taxon>Micrococcales</taxon>
        <taxon>Promicromonosporaceae</taxon>
        <taxon>Myceligenerans</taxon>
    </lineage>
</organism>
<evidence type="ECO:0000313" key="4">
    <source>
        <dbReference type="Proteomes" id="UP000280501"/>
    </source>
</evidence>
<feature type="transmembrane region" description="Helical" evidence="2">
    <location>
        <begin position="60"/>
        <end position="82"/>
    </location>
</feature>
<dbReference type="AlphaFoldDB" id="A0A3N4ZU77"/>
<accession>A0A3N4ZU77</accession>
<name>A0A3N4ZU77_9MICO</name>
<keyword evidence="2" id="KW-0812">Transmembrane</keyword>
<sequence>MSHESDRTPDHGWIDPDGSRVLAETLTAMAQGVDPYSPSGPAATLGRMAGRVRRRRTAKLGAAGGSALAVAGVLAFGATQFAPLHDASPVLPADPSTSAPAEPEPTVPAPELALDEGYQPDLLAGTSLACGVPWSEVVVADDARLVHGDDIRTTAVIGEDGEWSYSQSVPTRVFDPEGGELPADGLNWPTLVWTDAGGTVVDIGGWSPFPFTNTENLSGVTEASSVAPNECAPEGASGELPDGTYEVRAMTIRDADGELIAGPPERMEIVDGERTVAGGAGGVEVSEPIDLPEGPDDEIVAQRGINSVVLDRTGERERRVSYLGDLGAAERLATEGTAFEVRSRCTATATEPESGDYFALVTLRGTWAVPPGAEPLTIRCDGEEHVDLASLEYTGEAFSVDGEVGIELEGVDPTVAQVEVRLVPSAG</sequence>
<proteinExistence type="predicted"/>
<feature type="region of interest" description="Disordered" evidence="1">
    <location>
        <begin position="87"/>
        <end position="107"/>
    </location>
</feature>
<evidence type="ECO:0000313" key="3">
    <source>
        <dbReference type="EMBL" id="RPF23311.1"/>
    </source>
</evidence>
<reference evidence="3 4" key="1">
    <citation type="submission" date="2018-11" db="EMBL/GenBank/DDBJ databases">
        <title>Sequencing the genomes of 1000 actinobacteria strains.</title>
        <authorList>
            <person name="Klenk H.-P."/>
        </authorList>
    </citation>
    <scope>NUCLEOTIDE SEQUENCE [LARGE SCALE GENOMIC DNA]</scope>
    <source>
        <strain evidence="3 4">DSM 15700</strain>
    </source>
</reference>
<keyword evidence="2" id="KW-0472">Membrane</keyword>
<evidence type="ECO:0000256" key="2">
    <source>
        <dbReference type="SAM" id="Phobius"/>
    </source>
</evidence>
<keyword evidence="2" id="KW-1133">Transmembrane helix</keyword>
<dbReference type="Proteomes" id="UP000280501">
    <property type="component" value="Unassembled WGS sequence"/>
</dbReference>
<comment type="caution">
    <text evidence="3">The sequence shown here is derived from an EMBL/GenBank/DDBJ whole genome shotgun (WGS) entry which is preliminary data.</text>
</comment>
<protein>
    <submittedName>
        <fullName evidence="3">Uncharacterized protein</fullName>
    </submittedName>
</protein>